<dbReference type="OrthoDB" id="10005335at2759"/>
<comment type="caution">
    <text evidence="4">The sequence shown here is derived from an EMBL/GenBank/DDBJ whole genome shotgun (WGS) entry which is preliminary data.</text>
</comment>
<sequence>MISYPETEQFRHVIAEVTNYARQREEDRDKELPTLKFIGTVKLHGTNSAIGYHKDLGHWLQSRNNILTPLRDNAGFALNMNHLADQLLHEYILPASSIIREYYEQGRKIVVYGEWCGGNIQKNVAISGLTKMFVIFKIRIVEEIKTTVKEKNEQDDTGENKTKIKKHSVWIDPKEWSNVKWHKKSIYNIYDFPTYEIDIDFNSPLLSQNKLIEITEEVERQCPVGTYFKQIGIGEGVVWTEWEKTRGGVTFKVKGEKHSVSKVKTLAPVDAEKLANLQEFVEYACTENRMHQGLDYLRELQITIEMKNIGIFLKWLINDIIKEEKDTMEESNIDPKDVGRGLQMKAKTWFQRNLS</sequence>
<dbReference type="Proteomes" id="UP000681967">
    <property type="component" value="Unassembled WGS sequence"/>
</dbReference>
<dbReference type="Proteomes" id="UP000663824">
    <property type="component" value="Unassembled WGS sequence"/>
</dbReference>
<evidence type="ECO:0000259" key="1">
    <source>
        <dbReference type="Pfam" id="PF09414"/>
    </source>
</evidence>
<name>A0A816K864_9BILA</name>
<evidence type="ECO:0000313" key="7">
    <source>
        <dbReference type="Proteomes" id="UP000663824"/>
    </source>
</evidence>
<evidence type="ECO:0000313" key="3">
    <source>
        <dbReference type="EMBL" id="CAF1645248.1"/>
    </source>
</evidence>
<dbReference type="Gene3D" id="3.30.470.30">
    <property type="entry name" value="DNA ligase/mRNA capping enzyme"/>
    <property type="match status" value="1"/>
</dbReference>
<dbReference type="InterPro" id="IPR021122">
    <property type="entry name" value="RNA_ligase_dom_REL/Rnl2"/>
</dbReference>
<accession>A0A816K864</accession>
<dbReference type="EMBL" id="CAJNRE010000027">
    <property type="protein sequence ID" value="CAF1905550.1"/>
    <property type="molecule type" value="Genomic_DNA"/>
</dbReference>
<dbReference type="Proteomes" id="UP000663834">
    <property type="component" value="Unassembled WGS sequence"/>
</dbReference>
<protein>
    <recommendedName>
        <fullName evidence="1">RNA ligase domain-containing protein</fullName>
    </recommendedName>
</protein>
<dbReference type="EMBL" id="CAJNOV010000109">
    <property type="protein sequence ID" value="CAF0987702.1"/>
    <property type="molecule type" value="Genomic_DNA"/>
</dbReference>
<evidence type="ECO:0000313" key="4">
    <source>
        <dbReference type="EMBL" id="CAF1905550.1"/>
    </source>
</evidence>
<dbReference type="EMBL" id="CAJNOW010015808">
    <property type="protein sequence ID" value="CAF1645248.1"/>
    <property type="molecule type" value="Genomic_DNA"/>
</dbReference>
<organism evidence="4 7">
    <name type="scientific">Rotaria magnacalcarata</name>
    <dbReference type="NCBI Taxonomy" id="392030"/>
    <lineage>
        <taxon>Eukaryota</taxon>
        <taxon>Metazoa</taxon>
        <taxon>Spiralia</taxon>
        <taxon>Gnathifera</taxon>
        <taxon>Rotifera</taxon>
        <taxon>Eurotatoria</taxon>
        <taxon>Bdelloidea</taxon>
        <taxon>Philodinida</taxon>
        <taxon>Philodinidae</taxon>
        <taxon>Rotaria</taxon>
    </lineage>
</organism>
<gene>
    <name evidence="6" type="ORF">BYL167_LOCUS48781</name>
    <name evidence="2" type="ORF">CJN711_LOCUS1688</name>
    <name evidence="3" type="ORF">KQP761_LOCUS28860</name>
    <name evidence="4" type="ORF">MBJ925_LOCUS403</name>
    <name evidence="5" type="ORF">SMN809_LOCUS35215</name>
</gene>
<dbReference type="Pfam" id="PF09414">
    <property type="entry name" value="RNA_ligase"/>
    <property type="match status" value="1"/>
</dbReference>
<feature type="domain" description="RNA ligase" evidence="1">
    <location>
        <begin position="36"/>
        <end position="254"/>
    </location>
</feature>
<proteinExistence type="predicted"/>
<evidence type="ECO:0000313" key="5">
    <source>
        <dbReference type="EMBL" id="CAF4507766.1"/>
    </source>
</evidence>
<dbReference type="AlphaFoldDB" id="A0A816K864"/>
<evidence type="ECO:0000313" key="6">
    <source>
        <dbReference type="EMBL" id="CAF4816156.1"/>
    </source>
</evidence>
<dbReference type="Proteomes" id="UP000663855">
    <property type="component" value="Unassembled WGS sequence"/>
</dbReference>
<reference evidence="4" key="1">
    <citation type="submission" date="2021-02" db="EMBL/GenBank/DDBJ databases">
        <authorList>
            <person name="Nowell W R."/>
        </authorList>
    </citation>
    <scope>NUCLEOTIDE SEQUENCE</scope>
</reference>
<dbReference type="EMBL" id="CAJOBI010083392">
    <property type="protein sequence ID" value="CAF4507766.1"/>
    <property type="molecule type" value="Genomic_DNA"/>
</dbReference>
<dbReference type="Proteomes" id="UP000676336">
    <property type="component" value="Unassembled WGS sequence"/>
</dbReference>
<dbReference type="SUPFAM" id="SSF56091">
    <property type="entry name" value="DNA ligase/mRNA capping enzyme, catalytic domain"/>
    <property type="match status" value="1"/>
</dbReference>
<evidence type="ECO:0000313" key="2">
    <source>
        <dbReference type="EMBL" id="CAF0987702.1"/>
    </source>
</evidence>
<dbReference type="EMBL" id="CAJOBH010143496">
    <property type="protein sequence ID" value="CAF4816156.1"/>
    <property type="molecule type" value="Genomic_DNA"/>
</dbReference>